<evidence type="ECO:0000313" key="1">
    <source>
        <dbReference type="EMBL" id="RPB13129.1"/>
    </source>
</evidence>
<sequence>MVFLSWSSSFFPSGSSPFPLLPFSIFTTCSPKPNRSFRDSVRLGAGIPPSITLKLALDLRAVKLWAISEIISTPYMFPNHNYRRSVAISARFLSYLILAKETFYTRTSNMSCNFFDTALHIYPQPKIPIPRACN</sequence>
<dbReference type="EMBL" id="ML119124">
    <property type="protein sequence ID" value="RPB13129.1"/>
    <property type="molecule type" value="Genomic_DNA"/>
</dbReference>
<evidence type="ECO:0000313" key="2">
    <source>
        <dbReference type="Proteomes" id="UP000277580"/>
    </source>
</evidence>
<proteinExistence type="predicted"/>
<protein>
    <submittedName>
        <fullName evidence="1">Uncharacterized protein</fullName>
    </submittedName>
</protein>
<dbReference type="Proteomes" id="UP000277580">
    <property type="component" value="Unassembled WGS sequence"/>
</dbReference>
<dbReference type="InParanoid" id="A0A3N4KUN5"/>
<dbReference type="AlphaFoldDB" id="A0A3N4KUN5"/>
<keyword evidence="2" id="KW-1185">Reference proteome</keyword>
<gene>
    <name evidence="1" type="ORF">P167DRAFT_544810</name>
</gene>
<name>A0A3N4KUN5_9PEZI</name>
<accession>A0A3N4KUN5</accession>
<organism evidence="1 2">
    <name type="scientific">Morchella conica CCBAS932</name>
    <dbReference type="NCBI Taxonomy" id="1392247"/>
    <lineage>
        <taxon>Eukaryota</taxon>
        <taxon>Fungi</taxon>
        <taxon>Dikarya</taxon>
        <taxon>Ascomycota</taxon>
        <taxon>Pezizomycotina</taxon>
        <taxon>Pezizomycetes</taxon>
        <taxon>Pezizales</taxon>
        <taxon>Morchellaceae</taxon>
        <taxon>Morchella</taxon>
    </lineage>
</organism>
<reference evidence="1 2" key="1">
    <citation type="journal article" date="2018" name="Nat. Ecol. Evol.">
        <title>Pezizomycetes genomes reveal the molecular basis of ectomycorrhizal truffle lifestyle.</title>
        <authorList>
            <person name="Murat C."/>
            <person name="Payen T."/>
            <person name="Noel B."/>
            <person name="Kuo A."/>
            <person name="Morin E."/>
            <person name="Chen J."/>
            <person name="Kohler A."/>
            <person name="Krizsan K."/>
            <person name="Balestrini R."/>
            <person name="Da Silva C."/>
            <person name="Montanini B."/>
            <person name="Hainaut M."/>
            <person name="Levati E."/>
            <person name="Barry K.W."/>
            <person name="Belfiori B."/>
            <person name="Cichocki N."/>
            <person name="Clum A."/>
            <person name="Dockter R.B."/>
            <person name="Fauchery L."/>
            <person name="Guy J."/>
            <person name="Iotti M."/>
            <person name="Le Tacon F."/>
            <person name="Lindquist E.A."/>
            <person name="Lipzen A."/>
            <person name="Malagnac F."/>
            <person name="Mello A."/>
            <person name="Molinier V."/>
            <person name="Miyauchi S."/>
            <person name="Poulain J."/>
            <person name="Riccioni C."/>
            <person name="Rubini A."/>
            <person name="Sitrit Y."/>
            <person name="Splivallo R."/>
            <person name="Traeger S."/>
            <person name="Wang M."/>
            <person name="Zifcakova L."/>
            <person name="Wipf D."/>
            <person name="Zambonelli A."/>
            <person name="Paolocci F."/>
            <person name="Nowrousian M."/>
            <person name="Ottonello S."/>
            <person name="Baldrian P."/>
            <person name="Spatafora J.W."/>
            <person name="Henrissat B."/>
            <person name="Nagy L.G."/>
            <person name="Aury J.M."/>
            <person name="Wincker P."/>
            <person name="Grigoriev I.V."/>
            <person name="Bonfante P."/>
            <person name="Martin F.M."/>
        </authorList>
    </citation>
    <scope>NUCLEOTIDE SEQUENCE [LARGE SCALE GENOMIC DNA]</scope>
    <source>
        <strain evidence="1 2">CCBAS932</strain>
    </source>
</reference>